<dbReference type="Gene3D" id="2.60.120.380">
    <property type="match status" value="1"/>
</dbReference>
<dbReference type="GO" id="GO:0008422">
    <property type="term" value="F:beta-glucosidase activity"/>
    <property type="evidence" value="ECO:0007669"/>
    <property type="project" value="UniProtKB-EC"/>
</dbReference>
<dbReference type="InterPro" id="IPR002772">
    <property type="entry name" value="Glyco_hydro_3_C"/>
</dbReference>
<dbReference type="Gene3D" id="2.60.40.10">
    <property type="entry name" value="Immunoglobulins"/>
    <property type="match status" value="1"/>
</dbReference>
<dbReference type="InterPro" id="IPR050288">
    <property type="entry name" value="Cellulose_deg_GH3"/>
</dbReference>
<keyword evidence="2 5" id="KW-0378">Hydrolase</keyword>
<dbReference type="InterPro" id="IPR013783">
    <property type="entry name" value="Ig-like_fold"/>
</dbReference>
<organism evidence="5 6">
    <name type="scientific">Povalibacter uvarum</name>
    <dbReference type="NCBI Taxonomy" id="732238"/>
    <lineage>
        <taxon>Bacteria</taxon>
        <taxon>Pseudomonadati</taxon>
        <taxon>Pseudomonadota</taxon>
        <taxon>Gammaproteobacteria</taxon>
        <taxon>Steroidobacterales</taxon>
        <taxon>Steroidobacteraceae</taxon>
        <taxon>Povalibacter</taxon>
    </lineage>
</organism>
<feature type="domain" description="PA14" evidence="4">
    <location>
        <begin position="421"/>
        <end position="582"/>
    </location>
</feature>
<sequence>MKSNRTSRIVALAACMLPAAMATAQEPSATVKALLEKMTVQEKLSMVWGTRDPAYNGGAGYIAGVPRLGIPPLRLADGPANVYLRYETTALPQPIALAATFSRDAAREYGEVLGWESRATRNDVLLGPMLNVSRLPNWGRNVTSFGEDPFVIGQMAVAEIGGIQSTGTMANAKHFIANNQSLNQGGGINGAEGFDFQVDERTLHEIYLPGFEAAFKAGVATSMAAYNKTNGFWNAENQANLTGLMRDELKWDGFVMSDWHANRSTPSITAGLDVEMPGVGPQYPTGREGAKWGPRLNAALEGKQVSVESLDRAVTRVLTQMQKFGFLDGTRVKAMQTIDVEKHAAFARSLAAEGAVLLKNQKGALPLRPAQAGDILLIGPTAAQLAVGPGVSGFQSRFVSPMDALKQSLGSEARITHVVGDELTGAAIPASALTADGGSGNGLTRRAIDSTVIGVEQGVDFVGNKALPIGQGYSWRGTLRVPESGRYALQMHSWGGTGVLKIDGQPRAFSAAVRFGHGIPRKYSSIVPTTDGLDNAQYVAEFEAGKTYAIEVEGQAEPESTMQIRLAWVTPQMRKDNIAAAVTAAKSAKTVVLFAWARSGEFDDPDQALRLPNDQDAMIDAVSRANPNTVVVVNSSSPHDMPWRDRVKAILYMWFPGQEGGWATADVLTGKSNPGGRLPLTFPKKFADVAAFDPKHPERYTGVDKKVVYSEGVFTGYRHFDQNKIEPLYPFGYGLSYTSFRYSDLKVAPKGEGFEATFTVRNVGDVAGSEVPQAYVSRPSRPAVPMPPQTLAGFHRVTLQPGESVVVTIPVDPRQLSYWSVDEKRWTKQAGSRTLRIGASSRDIRLSSRIEVE</sequence>
<comment type="caution">
    <text evidence="5">The sequence shown here is derived from an EMBL/GenBank/DDBJ whole genome shotgun (WGS) entry which is preliminary data.</text>
</comment>
<feature type="signal peptide" evidence="3">
    <location>
        <begin position="1"/>
        <end position="24"/>
    </location>
</feature>
<dbReference type="EMBL" id="JACHHZ010000008">
    <property type="protein sequence ID" value="MBB6096471.1"/>
    <property type="molecule type" value="Genomic_DNA"/>
</dbReference>
<keyword evidence="5" id="KW-0326">Glycosidase</keyword>
<protein>
    <submittedName>
        <fullName evidence="5">Beta-glucosidase</fullName>
        <ecNumber evidence="5">3.2.1.21</ecNumber>
    </submittedName>
</protein>
<evidence type="ECO:0000256" key="3">
    <source>
        <dbReference type="SAM" id="SignalP"/>
    </source>
</evidence>
<dbReference type="InterPro" id="IPR036962">
    <property type="entry name" value="Glyco_hydro_3_N_sf"/>
</dbReference>
<dbReference type="EC" id="3.2.1.21" evidence="5"/>
<dbReference type="InterPro" id="IPR026891">
    <property type="entry name" value="Fn3-like"/>
</dbReference>
<reference evidence="5 6" key="1">
    <citation type="submission" date="2020-08" db="EMBL/GenBank/DDBJ databases">
        <title>Genomic Encyclopedia of Type Strains, Phase IV (KMG-IV): sequencing the most valuable type-strain genomes for metagenomic binning, comparative biology and taxonomic classification.</title>
        <authorList>
            <person name="Goeker M."/>
        </authorList>
    </citation>
    <scope>NUCLEOTIDE SEQUENCE [LARGE SCALE GENOMIC DNA]</scope>
    <source>
        <strain evidence="5 6">DSM 26723</strain>
    </source>
</reference>
<evidence type="ECO:0000313" key="6">
    <source>
        <dbReference type="Proteomes" id="UP000588068"/>
    </source>
</evidence>
<dbReference type="AlphaFoldDB" id="A0A841HSU8"/>
<dbReference type="InterPro" id="IPR037524">
    <property type="entry name" value="PA14/GLEYA"/>
</dbReference>
<dbReference type="PANTHER" id="PTHR42715">
    <property type="entry name" value="BETA-GLUCOSIDASE"/>
    <property type="match status" value="1"/>
</dbReference>
<evidence type="ECO:0000256" key="2">
    <source>
        <dbReference type="ARBA" id="ARBA00022801"/>
    </source>
</evidence>
<evidence type="ECO:0000256" key="1">
    <source>
        <dbReference type="ARBA" id="ARBA00005336"/>
    </source>
</evidence>
<dbReference type="RefSeq" id="WP_184335862.1">
    <property type="nucleotide sequence ID" value="NZ_JACHHZ010000008.1"/>
</dbReference>
<dbReference type="SUPFAM" id="SSF52279">
    <property type="entry name" value="Beta-D-glucan exohydrolase, C-terminal domain"/>
    <property type="match status" value="1"/>
</dbReference>
<dbReference type="Proteomes" id="UP000588068">
    <property type="component" value="Unassembled WGS sequence"/>
</dbReference>
<dbReference type="SMART" id="SM01217">
    <property type="entry name" value="Fn3_like"/>
    <property type="match status" value="1"/>
</dbReference>
<dbReference type="Gene3D" id="3.20.20.300">
    <property type="entry name" value="Glycoside hydrolase, family 3, N-terminal domain"/>
    <property type="match status" value="1"/>
</dbReference>
<dbReference type="InterPro" id="IPR001764">
    <property type="entry name" value="Glyco_hydro_3_N"/>
</dbReference>
<evidence type="ECO:0000259" key="4">
    <source>
        <dbReference type="PROSITE" id="PS51820"/>
    </source>
</evidence>
<dbReference type="InterPro" id="IPR017853">
    <property type="entry name" value="GH"/>
</dbReference>
<dbReference type="InterPro" id="IPR036881">
    <property type="entry name" value="Glyco_hydro_3_C_sf"/>
</dbReference>
<dbReference type="PRINTS" id="PR00133">
    <property type="entry name" value="GLHYDRLASE3"/>
</dbReference>
<gene>
    <name evidence="5" type="ORF">HNQ60_005393</name>
</gene>
<dbReference type="Pfam" id="PF14310">
    <property type="entry name" value="Fn3-like"/>
    <property type="match status" value="1"/>
</dbReference>
<proteinExistence type="inferred from homology"/>
<name>A0A841HSU8_9GAMM</name>
<evidence type="ECO:0000313" key="5">
    <source>
        <dbReference type="EMBL" id="MBB6096471.1"/>
    </source>
</evidence>
<comment type="similarity">
    <text evidence="1">Belongs to the glycosyl hydrolase 3 family.</text>
</comment>
<dbReference type="GO" id="GO:0005975">
    <property type="term" value="P:carbohydrate metabolic process"/>
    <property type="evidence" value="ECO:0007669"/>
    <property type="project" value="InterPro"/>
</dbReference>
<keyword evidence="6" id="KW-1185">Reference proteome</keyword>
<dbReference type="SUPFAM" id="SSF51445">
    <property type="entry name" value="(Trans)glycosidases"/>
    <property type="match status" value="1"/>
</dbReference>
<dbReference type="Pfam" id="PF00933">
    <property type="entry name" value="Glyco_hydro_3"/>
    <property type="match status" value="1"/>
</dbReference>
<keyword evidence="3" id="KW-0732">Signal</keyword>
<dbReference type="Gene3D" id="3.40.50.1700">
    <property type="entry name" value="Glycoside hydrolase family 3 C-terminal domain"/>
    <property type="match status" value="1"/>
</dbReference>
<accession>A0A841HSU8</accession>
<dbReference type="PANTHER" id="PTHR42715:SF10">
    <property type="entry name" value="BETA-GLUCOSIDASE"/>
    <property type="match status" value="1"/>
</dbReference>
<dbReference type="PROSITE" id="PS51820">
    <property type="entry name" value="PA14"/>
    <property type="match status" value="1"/>
</dbReference>
<dbReference type="Pfam" id="PF01915">
    <property type="entry name" value="Glyco_hydro_3_C"/>
    <property type="match status" value="1"/>
</dbReference>
<feature type="chain" id="PRO_5033004982" evidence="3">
    <location>
        <begin position="25"/>
        <end position="853"/>
    </location>
</feature>